<dbReference type="InterPro" id="IPR001638">
    <property type="entry name" value="Solute-binding_3/MltF_N"/>
</dbReference>
<evidence type="ECO:0000313" key="3">
    <source>
        <dbReference type="EMBL" id="MBK0419784.1"/>
    </source>
</evidence>
<sequence length="372" mass="39180">MMKKSKLLKLAAAATAVLLAAGCASNGGPDDEGGGEGGGPTTVTVAFARNTVTAGEETFTYAVPKKLGFFEEEGLEVDMVTSDGSTAAIQALASGSADVAYASSANILAAIEQGVPVKAFAALTVHWPYYIGVPSGSDISSIEDLKGKRVGVISLASASYSDLKANLAIAGLSEDDVEIIPVGSGTSAAAALQNGEIDAVDSFTDSFTVMGNSGVELELLDRPAELEELFSVTMATTDQMLEEHPDELAGFVRAAYKGIVYSQVNQEEALALSFEEFSVLPGASDPEGEEAQQTLEAMQIALLDSLPTDPAEDPEEWGDWLLLDDERWQAVIDYALMTDQITTEFEVDEVWDGSLSDQYLDFDRTAVANTGK</sequence>
<dbReference type="SUPFAM" id="SSF53850">
    <property type="entry name" value="Periplasmic binding protein-like II"/>
    <property type="match status" value="1"/>
</dbReference>
<dbReference type="RefSeq" id="WP_200115921.1">
    <property type="nucleotide sequence ID" value="NZ_JAEHOH010000016.1"/>
</dbReference>
<dbReference type="InterPro" id="IPR027939">
    <property type="entry name" value="NMT1/THI5"/>
</dbReference>
<dbReference type="PROSITE" id="PS51257">
    <property type="entry name" value="PROKAR_LIPOPROTEIN"/>
    <property type="match status" value="1"/>
</dbReference>
<dbReference type="InterPro" id="IPR015168">
    <property type="entry name" value="SsuA/THI5"/>
</dbReference>
<gene>
    <name evidence="3" type="ORF">JD276_12145</name>
</gene>
<evidence type="ECO:0000259" key="2">
    <source>
        <dbReference type="SMART" id="SM00062"/>
    </source>
</evidence>
<comment type="caution">
    <text evidence="3">The sequence shown here is derived from an EMBL/GenBank/DDBJ whole genome shotgun (WGS) entry which is preliminary data.</text>
</comment>
<dbReference type="SMART" id="SM00062">
    <property type="entry name" value="PBPb"/>
    <property type="match status" value="1"/>
</dbReference>
<feature type="domain" description="Solute-binding protein family 3/N-terminal" evidence="2">
    <location>
        <begin position="51"/>
        <end position="269"/>
    </location>
</feature>
<feature type="signal peptide" evidence="1">
    <location>
        <begin position="1"/>
        <end position="26"/>
    </location>
</feature>
<dbReference type="CDD" id="cd01008">
    <property type="entry name" value="PBP2_NrtA_SsuA_CpmA_like"/>
    <property type="match status" value="1"/>
</dbReference>
<accession>A0A934QAU7</accession>
<dbReference type="EMBL" id="JAEHOH010000016">
    <property type="protein sequence ID" value="MBK0419784.1"/>
    <property type="molecule type" value="Genomic_DNA"/>
</dbReference>
<dbReference type="Gene3D" id="3.40.190.10">
    <property type="entry name" value="Periplasmic binding protein-like II"/>
    <property type="match status" value="2"/>
</dbReference>
<name>A0A934QAU7_9MICO</name>
<dbReference type="GO" id="GO:0009228">
    <property type="term" value="P:thiamine biosynthetic process"/>
    <property type="evidence" value="ECO:0007669"/>
    <property type="project" value="InterPro"/>
</dbReference>
<feature type="chain" id="PRO_5038623631" evidence="1">
    <location>
        <begin position="27"/>
        <end position="372"/>
    </location>
</feature>
<organism evidence="3 4">
    <name type="scientific">Leucobacter chromiisoli</name>
    <dbReference type="NCBI Taxonomy" id="2796471"/>
    <lineage>
        <taxon>Bacteria</taxon>
        <taxon>Bacillati</taxon>
        <taxon>Actinomycetota</taxon>
        <taxon>Actinomycetes</taxon>
        <taxon>Micrococcales</taxon>
        <taxon>Microbacteriaceae</taxon>
        <taxon>Leucobacter</taxon>
    </lineage>
</organism>
<dbReference type="Proteomes" id="UP000608530">
    <property type="component" value="Unassembled WGS sequence"/>
</dbReference>
<dbReference type="AlphaFoldDB" id="A0A934QAU7"/>
<dbReference type="PANTHER" id="PTHR31528">
    <property type="entry name" value="4-AMINO-5-HYDROXYMETHYL-2-METHYLPYRIMIDINE PHOSPHATE SYNTHASE THI11-RELATED"/>
    <property type="match status" value="1"/>
</dbReference>
<protein>
    <submittedName>
        <fullName evidence="3">ABC transporter substrate-binding protein</fullName>
    </submittedName>
</protein>
<keyword evidence="1" id="KW-0732">Signal</keyword>
<evidence type="ECO:0000313" key="4">
    <source>
        <dbReference type="Proteomes" id="UP000608530"/>
    </source>
</evidence>
<proteinExistence type="predicted"/>
<keyword evidence="4" id="KW-1185">Reference proteome</keyword>
<dbReference type="PANTHER" id="PTHR31528:SF15">
    <property type="entry name" value="RIBOFLAVIN-BINDING PROTEIN RIBY"/>
    <property type="match status" value="1"/>
</dbReference>
<reference evidence="3" key="1">
    <citation type="submission" date="2020-12" db="EMBL/GenBank/DDBJ databases">
        <title>Leucobacter sp. CAS1, isolated from Chromium sludge.</title>
        <authorList>
            <person name="Xu Z."/>
        </authorList>
    </citation>
    <scope>NUCLEOTIDE SEQUENCE</scope>
    <source>
        <strain evidence="3">CSA1</strain>
    </source>
</reference>
<evidence type="ECO:0000256" key="1">
    <source>
        <dbReference type="SAM" id="SignalP"/>
    </source>
</evidence>
<dbReference type="Pfam" id="PF09084">
    <property type="entry name" value="NMT1"/>
    <property type="match status" value="1"/>
</dbReference>